<evidence type="ECO:0000313" key="11">
    <source>
        <dbReference type="Proteomes" id="UP000287352"/>
    </source>
</evidence>
<evidence type="ECO:0000256" key="2">
    <source>
        <dbReference type="ARBA" id="ARBA00008072"/>
    </source>
</evidence>
<dbReference type="OrthoDB" id="9806940at2"/>
<dbReference type="InterPro" id="IPR002328">
    <property type="entry name" value="ADH_Zn_CS"/>
</dbReference>
<name>A0A402A1E2_9CHLR</name>
<dbReference type="Gene3D" id="3.90.180.10">
    <property type="entry name" value="Medium-chain alcohol dehydrogenases, catalytic domain"/>
    <property type="match status" value="1"/>
</dbReference>
<dbReference type="InterPro" id="IPR013154">
    <property type="entry name" value="ADH-like_N"/>
</dbReference>
<evidence type="ECO:0000256" key="8">
    <source>
        <dbReference type="RuleBase" id="RU361277"/>
    </source>
</evidence>
<dbReference type="SUPFAM" id="SSF50129">
    <property type="entry name" value="GroES-like"/>
    <property type="match status" value="1"/>
</dbReference>
<dbReference type="Proteomes" id="UP000287352">
    <property type="component" value="Unassembled WGS sequence"/>
</dbReference>
<dbReference type="InterPro" id="IPR047109">
    <property type="entry name" value="CAD-like"/>
</dbReference>
<dbReference type="InterPro" id="IPR011032">
    <property type="entry name" value="GroES-like_sf"/>
</dbReference>
<comment type="caution">
    <text evidence="10">The sequence shown here is derived from an EMBL/GenBank/DDBJ whole genome shotgun (WGS) entry which is preliminary data.</text>
</comment>
<comment type="similarity">
    <text evidence="2 8">Belongs to the zinc-containing alcohol dehydrogenase family.</text>
</comment>
<evidence type="ECO:0000256" key="6">
    <source>
        <dbReference type="ARBA" id="ARBA00023002"/>
    </source>
</evidence>
<dbReference type="FunFam" id="3.40.50.720:FF:000022">
    <property type="entry name" value="Cinnamyl alcohol dehydrogenase"/>
    <property type="match status" value="1"/>
</dbReference>
<feature type="domain" description="Enoyl reductase (ER)" evidence="9">
    <location>
        <begin position="13"/>
        <end position="333"/>
    </location>
</feature>
<dbReference type="EMBL" id="BIFR01000001">
    <property type="protein sequence ID" value="GCE12831.1"/>
    <property type="molecule type" value="Genomic_DNA"/>
</dbReference>
<dbReference type="PROSITE" id="PS00059">
    <property type="entry name" value="ADH_ZINC"/>
    <property type="match status" value="1"/>
</dbReference>
<dbReference type="InterPro" id="IPR036291">
    <property type="entry name" value="NAD(P)-bd_dom_sf"/>
</dbReference>
<organism evidence="10 11">
    <name type="scientific">Tengunoibacter tsumagoiensis</name>
    <dbReference type="NCBI Taxonomy" id="2014871"/>
    <lineage>
        <taxon>Bacteria</taxon>
        <taxon>Bacillati</taxon>
        <taxon>Chloroflexota</taxon>
        <taxon>Ktedonobacteria</taxon>
        <taxon>Ktedonobacterales</taxon>
        <taxon>Dictyobacteraceae</taxon>
        <taxon>Tengunoibacter</taxon>
    </lineage>
</organism>
<proteinExistence type="inferred from homology"/>
<dbReference type="GO" id="GO:0008270">
    <property type="term" value="F:zinc ion binding"/>
    <property type="evidence" value="ECO:0007669"/>
    <property type="project" value="InterPro"/>
</dbReference>
<protein>
    <recommendedName>
        <fullName evidence="7">alcohol dehydrogenase (NADP(+))</fullName>
        <ecNumber evidence="7">1.1.1.2</ecNumber>
    </recommendedName>
</protein>
<dbReference type="Gene3D" id="3.40.50.720">
    <property type="entry name" value="NAD(P)-binding Rossmann-like Domain"/>
    <property type="match status" value="1"/>
</dbReference>
<evidence type="ECO:0000313" key="10">
    <source>
        <dbReference type="EMBL" id="GCE12831.1"/>
    </source>
</evidence>
<dbReference type="FunFam" id="3.90.180.10:FF:000018">
    <property type="entry name" value="NAD(P)-dependent alcohol dehydrogenase"/>
    <property type="match status" value="1"/>
</dbReference>
<keyword evidence="4 8" id="KW-0862">Zinc</keyword>
<accession>A0A402A1E2</accession>
<evidence type="ECO:0000256" key="5">
    <source>
        <dbReference type="ARBA" id="ARBA00022857"/>
    </source>
</evidence>
<dbReference type="SUPFAM" id="SSF51735">
    <property type="entry name" value="NAD(P)-binding Rossmann-fold domains"/>
    <property type="match status" value="1"/>
</dbReference>
<dbReference type="RefSeq" id="WP_126580415.1">
    <property type="nucleotide sequence ID" value="NZ_BIFR01000001.1"/>
</dbReference>
<dbReference type="CDD" id="cd05283">
    <property type="entry name" value="CAD1"/>
    <property type="match status" value="1"/>
</dbReference>
<dbReference type="GO" id="GO:0008106">
    <property type="term" value="F:alcohol dehydrogenase (NADP+) activity"/>
    <property type="evidence" value="ECO:0007669"/>
    <property type="project" value="UniProtKB-EC"/>
</dbReference>
<comment type="cofactor">
    <cofactor evidence="1 8">
        <name>Zn(2+)</name>
        <dbReference type="ChEBI" id="CHEBI:29105"/>
    </cofactor>
</comment>
<evidence type="ECO:0000256" key="1">
    <source>
        <dbReference type="ARBA" id="ARBA00001947"/>
    </source>
</evidence>
<dbReference type="SMART" id="SM00829">
    <property type="entry name" value="PKS_ER"/>
    <property type="match status" value="1"/>
</dbReference>
<evidence type="ECO:0000259" key="9">
    <source>
        <dbReference type="SMART" id="SM00829"/>
    </source>
</evidence>
<dbReference type="EC" id="1.1.1.2" evidence="7"/>
<dbReference type="Pfam" id="PF00107">
    <property type="entry name" value="ADH_zinc_N"/>
    <property type="match status" value="1"/>
</dbReference>
<keyword evidence="3 8" id="KW-0479">Metal-binding</keyword>
<evidence type="ECO:0000256" key="4">
    <source>
        <dbReference type="ARBA" id="ARBA00022833"/>
    </source>
</evidence>
<keyword evidence="6" id="KW-0560">Oxidoreductase</keyword>
<reference evidence="11" key="1">
    <citation type="submission" date="2018-12" db="EMBL/GenBank/DDBJ databases">
        <title>Tengunoibacter tsumagoiensis gen. nov., sp. nov., Dictyobacter kobayashii sp. nov., D. alpinus sp. nov., and D. joshuensis sp. nov. and description of Dictyobacteraceae fam. nov. within the order Ktedonobacterales isolated from Tengu-no-mugimeshi.</title>
        <authorList>
            <person name="Wang C.M."/>
            <person name="Zheng Y."/>
            <person name="Sakai Y."/>
            <person name="Toyoda A."/>
            <person name="Minakuchi Y."/>
            <person name="Abe K."/>
            <person name="Yokota A."/>
            <person name="Yabe S."/>
        </authorList>
    </citation>
    <scope>NUCLEOTIDE SEQUENCE [LARGE SCALE GENOMIC DNA]</scope>
    <source>
        <strain evidence="11">Uno3</strain>
    </source>
</reference>
<evidence type="ECO:0000256" key="7">
    <source>
        <dbReference type="ARBA" id="ARBA00024074"/>
    </source>
</evidence>
<keyword evidence="5" id="KW-0521">NADP</keyword>
<dbReference type="InterPro" id="IPR029752">
    <property type="entry name" value="D-isomer_DH_CS1"/>
</dbReference>
<sequence length="338" mass="36407">MSKVRAWGAHKAKDKFVPFEYEAGELGDEEVEIAVEYCGLCHSDLSILNNDWGYSVYPLVAGHEIIGRVVALGRDAKGLSIGQRVGVGWNAESCLHCRQCLSGNQNMCPEVKATIVGHYGGFAERVRAQWDWVIPIPEALDKSAAGPLLCGGITVFTPFYVFDVQPTQRVGIVGIGGLGHMAVKFAEAWGCDVTAFSSSPAKFEEAKSFGANHVVSSRDSDAIRAMANSLDLILVTVNVGLDWQAFIGALAPRGRLHFVGAVAEPVPVAVPALINAQKSISASPSGSPVATIDMLDFAARHHILPQVEHYKMSQINEAFDRLKSGKAQYRIVLEADFA</sequence>
<keyword evidence="11" id="KW-1185">Reference proteome</keyword>
<dbReference type="PROSITE" id="PS00065">
    <property type="entry name" value="D_2_HYDROXYACID_DH_1"/>
    <property type="match status" value="1"/>
</dbReference>
<dbReference type="Pfam" id="PF08240">
    <property type="entry name" value="ADH_N"/>
    <property type="match status" value="1"/>
</dbReference>
<dbReference type="InterPro" id="IPR020843">
    <property type="entry name" value="ER"/>
</dbReference>
<gene>
    <name evidence="10" type="primary">yjgB</name>
    <name evidence="10" type="ORF">KTT_26900</name>
</gene>
<dbReference type="AlphaFoldDB" id="A0A402A1E2"/>
<dbReference type="PANTHER" id="PTHR42683">
    <property type="entry name" value="ALDEHYDE REDUCTASE"/>
    <property type="match status" value="1"/>
</dbReference>
<dbReference type="InterPro" id="IPR013149">
    <property type="entry name" value="ADH-like_C"/>
</dbReference>
<evidence type="ECO:0000256" key="3">
    <source>
        <dbReference type="ARBA" id="ARBA00022723"/>
    </source>
</evidence>